<dbReference type="Pfam" id="PF13903">
    <property type="entry name" value="Claudin_2"/>
    <property type="match status" value="1"/>
</dbReference>
<evidence type="ECO:0000256" key="5">
    <source>
        <dbReference type="SAM" id="Phobius"/>
    </source>
</evidence>
<reference evidence="6 7" key="1">
    <citation type="journal article" date="2023" name="Sci. Data">
        <title>Genome assembly of the Korean intertidal mud-creeper Batillaria attramentaria.</title>
        <authorList>
            <person name="Patra A.K."/>
            <person name="Ho P.T."/>
            <person name="Jun S."/>
            <person name="Lee S.J."/>
            <person name="Kim Y."/>
            <person name="Won Y.J."/>
        </authorList>
    </citation>
    <scope>NUCLEOTIDE SEQUENCE [LARGE SCALE GENOMIC DNA]</scope>
    <source>
        <strain evidence="6">Wonlab-2016</strain>
    </source>
</reference>
<evidence type="ECO:0000256" key="2">
    <source>
        <dbReference type="ARBA" id="ARBA00022692"/>
    </source>
</evidence>
<dbReference type="EMBL" id="JACVVK020000046">
    <property type="protein sequence ID" value="KAK7499041.1"/>
    <property type="molecule type" value="Genomic_DNA"/>
</dbReference>
<dbReference type="AlphaFoldDB" id="A0ABD0LIC8"/>
<feature type="transmembrane region" description="Helical" evidence="5">
    <location>
        <begin position="12"/>
        <end position="34"/>
    </location>
</feature>
<sequence>MGLYLVESIKGANIFGKLAFIFLLIAMFLGWIAYTTANWCRIYITPDDDDYVGYGIWRVADNSEPYSADFFVGTDKYSGRVGEHNDGWLLPWFGAFQAFATFGFISLNVGFFLVVLFIFVGPCKSNKDMGFWNAINCIFGSICWLIAIILFAAYFEDFDKKPQFDEPNVSYSFVFAIFTFALQLATGIVLLLTNRGGGAVAQDRK</sequence>
<dbReference type="Proteomes" id="UP001519460">
    <property type="component" value="Unassembled WGS sequence"/>
</dbReference>
<keyword evidence="4 5" id="KW-0472">Membrane</keyword>
<dbReference type="PANTHER" id="PTHR21284">
    <property type="entry name" value="EG:80H7.2 PROTEIN"/>
    <property type="match status" value="1"/>
</dbReference>
<protein>
    <submittedName>
        <fullName evidence="6">Uncharacterized protein</fullName>
    </submittedName>
</protein>
<keyword evidence="7" id="KW-1185">Reference proteome</keyword>
<evidence type="ECO:0000313" key="7">
    <source>
        <dbReference type="Proteomes" id="UP001519460"/>
    </source>
</evidence>
<accession>A0ABD0LIC8</accession>
<comment type="subcellular location">
    <subcellularLocation>
        <location evidence="1">Membrane</location>
        <topology evidence="1">Multi-pass membrane protein</topology>
    </subcellularLocation>
</comment>
<feature type="transmembrane region" description="Helical" evidence="5">
    <location>
        <begin position="95"/>
        <end position="119"/>
    </location>
</feature>
<gene>
    <name evidence="6" type="ORF">BaRGS_00009588</name>
</gene>
<feature type="transmembrane region" description="Helical" evidence="5">
    <location>
        <begin position="131"/>
        <end position="153"/>
    </location>
</feature>
<evidence type="ECO:0000313" key="6">
    <source>
        <dbReference type="EMBL" id="KAK7499041.1"/>
    </source>
</evidence>
<evidence type="ECO:0000256" key="3">
    <source>
        <dbReference type="ARBA" id="ARBA00022989"/>
    </source>
</evidence>
<organism evidence="6 7">
    <name type="scientific">Batillaria attramentaria</name>
    <dbReference type="NCBI Taxonomy" id="370345"/>
    <lineage>
        <taxon>Eukaryota</taxon>
        <taxon>Metazoa</taxon>
        <taxon>Spiralia</taxon>
        <taxon>Lophotrochozoa</taxon>
        <taxon>Mollusca</taxon>
        <taxon>Gastropoda</taxon>
        <taxon>Caenogastropoda</taxon>
        <taxon>Sorbeoconcha</taxon>
        <taxon>Cerithioidea</taxon>
        <taxon>Batillariidae</taxon>
        <taxon>Batillaria</taxon>
    </lineage>
</organism>
<proteinExistence type="predicted"/>
<evidence type="ECO:0000256" key="4">
    <source>
        <dbReference type="ARBA" id="ARBA00023136"/>
    </source>
</evidence>
<keyword evidence="2 5" id="KW-0812">Transmembrane</keyword>
<keyword evidence="3 5" id="KW-1133">Transmembrane helix</keyword>
<dbReference type="Gene3D" id="1.20.140.150">
    <property type="match status" value="1"/>
</dbReference>
<feature type="transmembrane region" description="Helical" evidence="5">
    <location>
        <begin position="173"/>
        <end position="192"/>
    </location>
</feature>
<dbReference type="PANTHER" id="PTHR21284:SF12">
    <property type="entry name" value="EG:80H7.2 PROTEIN"/>
    <property type="match status" value="1"/>
</dbReference>
<dbReference type="InterPro" id="IPR004031">
    <property type="entry name" value="PMP22/EMP/MP20/Claudin"/>
</dbReference>
<evidence type="ECO:0000256" key="1">
    <source>
        <dbReference type="ARBA" id="ARBA00004141"/>
    </source>
</evidence>
<comment type="caution">
    <text evidence="6">The sequence shown here is derived from an EMBL/GenBank/DDBJ whole genome shotgun (WGS) entry which is preliminary data.</text>
</comment>
<dbReference type="GO" id="GO:0016020">
    <property type="term" value="C:membrane"/>
    <property type="evidence" value="ECO:0007669"/>
    <property type="project" value="UniProtKB-SubCell"/>
</dbReference>
<name>A0ABD0LIC8_9CAEN</name>